<accession>A0A451AC56</accession>
<reference evidence="2" key="1">
    <citation type="submission" date="2019-02" db="EMBL/GenBank/DDBJ databases">
        <authorList>
            <person name="Gruber-Vodicka R. H."/>
            <person name="Seah K. B. B."/>
        </authorList>
    </citation>
    <scope>NUCLEOTIDE SEQUENCE</scope>
    <source>
        <strain evidence="3">BECK_BY19</strain>
        <strain evidence="2">BECK_BY8</strain>
    </source>
</reference>
<evidence type="ECO:0000313" key="2">
    <source>
        <dbReference type="EMBL" id="VFK63601.1"/>
    </source>
</evidence>
<feature type="signal peptide" evidence="1">
    <location>
        <begin position="1"/>
        <end position="38"/>
    </location>
</feature>
<organism evidence="2">
    <name type="scientific">Candidatus Kentrum sp. UNK</name>
    <dbReference type="NCBI Taxonomy" id="2126344"/>
    <lineage>
        <taxon>Bacteria</taxon>
        <taxon>Pseudomonadati</taxon>
        <taxon>Pseudomonadota</taxon>
        <taxon>Gammaproteobacteria</taxon>
        <taxon>Candidatus Kentrum</taxon>
    </lineage>
</organism>
<gene>
    <name evidence="2" type="ORF">BECKUNK1418G_GA0071005_10351</name>
    <name evidence="3" type="ORF">BECKUNK1418H_GA0071006_10411</name>
</gene>
<evidence type="ECO:0000313" key="3">
    <source>
        <dbReference type="EMBL" id="VFK70863.1"/>
    </source>
</evidence>
<name>A0A451AC56_9GAMM</name>
<keyword evidence="1" id="KW-0732">Signal</keyword>
<proteinExistence type="predicted"/>
<protein>
    <submittedName>
        <fullName evidence="2">Uncharacterized protein</fullName>
    </submittedName>
</protein>
<evidence type="ECO:0000256" key="1">
    <source>
        <dbReference type="SAM" id="SignalP"/>
    </source>
</evidence>
<feature type="chain" id="PRO_5033826171" evidence="1">
    <location>
        <begin position="39"/>
        <end position="82"/>
    </location>
</feature>
<dbReference type="AlphaFoldDB" id="A0A451AC56"/>
<dbReference type="EMBL" id="CAADGD010000041">
    <property type="protein sequence ID" value="VFK70863.1"/>
    <property type="molecule type" value="Genomic_DNA"/>
</dbReference>
<dbReference type="EMBL" id="CAADFZ010000035">
    <property type="protein sequence ID" value="VFK63601.1"/>
    <property type="molecule type" value="Genomic_DNA"/>
</dbReference>
<sequence>MAPEMEKPKPEKRNFIMKILKGSLVAAFLTLGMWAAQASACNCNGFNPSVGSGLCEEVHVCAGYDCGPVCDRDDMQAQCCTP</sequence>